<keyword evidence="2" id="KW-1185">Reference proteome</keyword>
<dbReference type="Proteomes" id="UP000077143">
    <property type="component" value="Chromosome"/>
</dbReference>
<evidence type="ECO:0008006" key="3">
    <source>
        <dbReference type="Google" id="ProtNLM"/>
    </source>
</evidence>
<gene>
    <name evidence="1" type="ORF">A7U43_04190</name>
</gene>
<reference evidence="1 2" key="1">
    <citation type="submission" date="2016-05" db="EMBL/GenBank/DDBJ databases">
        <title>Complete genome sequence of a phthalic acid esters degrading Mycobacterium sp. YC-RL4.</title>
        <authorList>
            <person name="Ren L."/>
            <person name="Fan S."/>
            <person name="Ruth N."/>
            <person name="Jia Y."/>
            <person name="Wang J."/>
            <person name="Qiao C."/>
        </authorList>
    </citation>
    <scope>NUCLEOTIDE SEQUENCE [LARGE SCALE GENOMIC DNA]</scope>
    <source>
        <strain evidence="1 2">YC-RL4</strain>
    </source>
</reference>
<sequence>MNDYFGTMLRDCLDVGSRSSPQIARSDFPALLTDDVRLHVVAGRVAAAEWAHAEAHAPVIVTATHIVATEHGLLYAAVVATPHGDPWHYLAVPRSLFDRVADRVHYGPPAGGSVAAVDCRLNHDLTSMWQFESALRRMLDDYPAFELELSGVQ</sequence>
<evidence type="ECO:0000313" key="2">
    <source>
        <dbReference type="Proteomes" id="UP000077143"/>
    </source>
</evidence>
<dbReference type="RefSeq" id="WP_067991472.1">
    <property type="nucleotide sequence ID" value="NZ_CP015596.1"/>
</dbReference>
<protein>
    <recommendedName>
        <fullName evidence="3">Glucose-6-phosphate dehydrogenase</fullName>
    </recommendedName>
</protein>
<organism evidence="1 2">
    <name type="scientific">Mycobacterium adipatum</name>
    <dbReference type="NCBI Taxonomy" id="1682113"/>
    <lineage>
        <taxon>Bacteria</taxon>
        <taxon>Bacillati</taxon>
        <taxon>Actinomycetota</taxon>
        <taxon>Actinomycetes</taxon>
        <taxon>Mycobacteriales</taxon>
        <taxon>Mycobacteriaceae</taxon>
        <taxon>Mycobacterium</taxon>
    </lineage>
</organism>
<dbReference type="STRING" id="1682113.A7U43_04190"/>
<name>A0A172UI49_9MYCO</name>
<proteinExistence type="predicted"/>
<dbReference type="KEGG" id="madi:A7U43_04190"/>
<dbReference type="AlphaFoldDB" id="A0A172UI49"/>
<evidence type="ECO:0000313" key="1">
    <source>
        <dbReference type="EMBL" id="ANE78641.1"/>
    </source>
</evidence>
<dbReference type="EMBL" id="CP015596">
    <property type="protein sequence ID" value="ANE78641.1"/>
    <property type="molecule type" value="Genomic_DNA"/>
</dbReference>
<dbReference type="OrthoDB" id="4373823at2"/>
<accession>A0A172UI49</accession>